<gene>
    <name evidence="9 11" type="primary">ftsQ</name>
    <name evidence="11" type="ORF">LMI_0323</name>
    <name evidence="12" type="ORF">SAMN02982997_00554</name>
</gene>
<keyword evidence="3 9" id="KW-0997">Cell inner membrane</keyword>
<dbReference type="InterPro" id="IPR034746">
    <property type="entry name" value="POTRA"/>
</dbReference>
<evidence type="ECO:0000313" key="12">
    <source>
        <dbReference type="EMBL" id="SCX97265.1"/>
    </source>
</evidence>
<dbReference type="HAMAP" id="MF_00911">
    <property type="entry name" value="FtsQ_subfam"/>
    <property type="match status" value="1"/>
</dbReference>
<dbReference type="InterPro" id="IPR013685">
    <property type="entry name" value="POTRA_FtsQ_type"/>
</dbReference>
<dbReference type="GO" id="GO:0032153">
    <property type="term" value="C:cell division site"/>
    <property type="evidence" value="ECO:0007669"/>
    <property type="project" value="UniProtKB-UniRule"/>
</dbReference>
<dbReference type="HOGENOM" id="CLU_064041_1_1_6"/>
<name>A0A098GB21_LEGMI</name>
<dbReference type="GO" id="GO:0043093">
    <property type="term" value="P:FtsZ-dependent cytokinesis"/>
    <property type="evidence" value="ECO:0007669"/>
    <property type="project" value="UniProtKB-UniRule"/>
</dbReference>
<dbReference type="InterPro" id="IPR005548">
    <property type="entry name" value="Cell_div_FtsQ/DivIB_C"/>
</dbReference>
<evidence type="ECO:0000256" key="5">
    <source>
        <dbReference type="ARBA" id="ARBA00022692"/>
    </source>
</evidence>
<reference evidence="12 14" key="3">
    <citation type="submission" date="2016-10" db="EMBL/GenBank/DDBJ databases">
        <authorList>
            <person name="Varghese N."/>
            <person name="Submissions S."/>
        </authorList>
    </citation>
    <scope>NUCLEOTIDE SEQUENCE [LARGE SCALE GENOMIC DNA]</scope>
    <source>
        <strain evidence="12 14">ATCC 33218</strain>
    </source>
</reference>
<dbReference type="Proteomes" id="UP000032414">
    <property type="component" value="Chromosome I"/>
</dbReference>
<keyword evidence="4 9" id="KW-0132">Cell division</keyword>
<comment type="similarity">
    <text evidence="9">Belongs to the FtsQ/DivIB family. FtsQ subfamily.</text>
</comment>
<evidence type="ECO:0000256" key="1">
    <source>
        <dbReference type="ARBA" id="ARBA00004370"/>
    </source>
</evidence>
<comment type="function">
    <text evidence="9">Essential cell division protein. May link together the upstream cell division proteins, which are predominantly cytoplasmic, with the downstream cell division proteins, which are predominantly periplasmic. May control correct divisome assembly.</text>
</comment>
<reference evidence="13" key="2">
    <citation type="submission" date="2014-09" db="EMBL/GenBank/DDBJ databases">
        <authorList>
            <person name="Gomez-Valero L."/>
        </authorList>
    </citation>
    <scope>NUCLEOTIDE SEQUENCE [LARGE SCALE GENOMIC DNA]</scope>
    <source>
        <strain evidence="13">ATCC33218</strain>
    </source>
</reference>
<keyword evidence="6 9" id="KW-1133">Transmembrane helix</keyword>
<dbReference type="OrthoDB" id="9790370at2"/>
<dbReference type="Gene3D" id="3.40.50.11690">
    <property type="entry name" value="Cell division protein FtsQ/DivIB"/>
    <property type="match status" value="1"/>
</dbReference>
<evidence type="ECO:0000259" key="10">
    <source>
        <dbReference type="PROSITE" id="PS51779"/>
    </source>
</evidence>
<protein>
    <recommendedName>
        <fullName evidence="9">Cell division protein FtsQ</fullName>
    </recommendedName>
</protein>
<dbReference type="GO" id="GO:0090529">
    <property type="term" value="P:cell septum assembly"/>
    <property type="evidence" value="ECO:0007669"/>
    <property type="project" value="InterPro"/>
</dbReference>
<keyword evidence="5 9" id="KW-0812">Transmembrane</keyword>
<dbReference type="PROSITE" id="PS51779">
    <property type="entry name" value="POTRA"/>
    <property type="match status" value="1"/>
</dbReference>
<evidence type="ECO:0000256" key="9">
    <source>
        <dbReference type="HAMAP-Rule" id="MF_00911"/>
    </source>
</evidence>
<feature type="transmembrane region" description="Helical" evidence="9">
    <location>
        <begin position="12"/>
        <end position="33"/>
    </location>
</feature>
<evidence type="ECO:0000256" key="7">
    <source>
        <dbReference type="ARBA" id="ARBA00023136"/>
    </source>
</evidence>
<dbReference type="Pfam" id="PF03799">
    <property type="entry name" value="FtsQ_DivIB_C"/>
    <property type="match status" value="1"/>
</dbReference>
<dbReference type="PATRIC" id="fig|451.8.peg.521"/>
<accession>A0A098GB21</accession>
<comment type="subunit">
    <text evidence="9">Part of a complex composed of FtsB, FtsL and FtsQ.</text>
</comment>
<dbReference type="KEGG" id="tmc:LMI_0323"/>
<dbReference type="Pfam" id="PF08478">
    <property type="entry name" value="POTRA_1"/>
    <property type="match status" value="1"/>
</dbReference>
<keyword evidence="2 9" id="KW-1003">Cell membrane</keyword>
<dbReference type="InterPro" id="IPR026579">
    <property type="entry name" value="FtsQ"/>
</dbReference>
<dbReference type="Proteomes" id="UP000182998">
    <property type="component" value="Unassembled WGS sequence"/>
</dbReference>
<keyword evidence="7 9" id="KW-0472">Membrane</keyword>
<proteinExistence type="inferred from homology"/>
<dbReference type="GO" id="GO:0005886">
    <property type="term" value="C:plasma membrane"/>
    <property type="evidence" value="ECO:0007669"/>
    <property type="project" value="UniProtKB-SubCell"/>
</dbReference>
<sequence length="240" mass="27278">MDAETGRLRYASFLMVLVAAAFVLAARLLYLYVADPHRFPINTVKIVASYQHITHKQLESILSNYLSSSFFTLSVHRLYADLAALEWTNKVQIERVWPDTLKITLVEKIPIATWNKAMMTEEGEIFNEGGALTDSSLPHLSGPTNQQKEVLQVFKKMSKILSIYGLHAAALEWRDNHAWELTLANGLQLRLGKRDLDIRITRFCKAYPAVFAERADQLASVDLRYPRGMAVQWKNKQGNA</sequence>
<keyword evidence="8 9" id="KW-0131">Cell cycle</keyword>
<feature type="domain" description="POTRA" evidence="10">
    <location>
        <begin position="39"/>
        <end position="108"/>
    </location>
</feature>
<dbReference type="PANTHER" id="PTHR35851">
    <property type="entry name" value="CELL DIVISION PROTEIN FTSQ"/>
    <property type="match status" value="1"/>
</dbReference>
<evidence type="ECO:0000256" key="8">
    <source>
        <dbReference type="ARBA" id="ARBA00023306"/>
    </source>
</evidence>
<dbReference type="EMBL" id="LN614830">
    <property type="protein sequence ID" value="CEG59683.1"/>
    <property type="molecule type" value="Genomic_DNA"/>
</dbReference>
<dbReference type="PANTHER" id="PTHR35851:SF1">
    <property type="entry name" value="CELL DIVISION PROTEIN FTSQ"/>
    <property type="match status" value="1"/>
</dbReference>
<evidence type="ECO:0000313" key="13">
    <source>
        <dbReference type="Proteomes" id="UP000032414"/>
    </source>
</evidence>
<comment type="subcellular location">
    <subcellularLocation>
        <location evidence="9">Cell inner membrane</location>
        <topology evidence="9">Single-pass type II membrane protein</topology>
    </subcellularLocation>
    <subcellularLocation>
        <location evidence="1">Membrane</location>
    </subcellularLocation>
    <text evidence="9">Localizes to the division septum.</text>
</comment>
<evidence type="ECO:0000256" key="4">
    <source>
        <dbReference type="ARBA" id="ARBA00022618"/>
    </source>
</evidence>
<evidence type="ECO:0000313" key="11">
    <source>
        <dbReference type="EMBL" id="CEG59683.1"/>
    </source>
</evidence>
<reference evidence="11" key="1">
    <citation type="submission" date="2014-09" db="EMBL/GenBank/DDBJ databases">
        <authorList>
            <person name="GOMEZ-VALERO Laura"/>
        </authorList>
    </citation>
    <scope>NUCLEOTIDE SEQUENCE</scope>
    <source>
        <strain evidence="11">ATCC33218</strain>
    </source>
</reference>
<evidence type="ECO:0000313" key="14">
    <source>
        <dbReference type="Proteomes" id="UP000182998"/>
    </source>
</evidence>
<evidence type="ECO:0000256" key="2">
    <source>
        <dbReference type="ARBA" id="ARBA00022475"/>
    </source>
</evidence>
<dbReference type="InterPro" id="IPR045335">
    <property type="entry name" value="FtsQ_C_sf"/>
</dbReference>
<dbReference type="Gene3D" id="3.10.20.310">
    <property type="entry name" value="membrane protein fhac"/>
    <property type="match status" value="1"/>
</dbReference>
<dbReference type="AlphaFoldDB" id="A0A098GB21"/>
<organism evidence="11 13">
    <name type="scientific">Legionella micdadei</name>
    <name type="common">Tatlockia micdadei</name>
    <dbReference type="NCBI Taxonomy" id="451"/>
    <lineage>
        <taxon>Bacteria</taxon>
        <taxon>Pseudomonadati</taxon>
        <taxon>Pseudomonadota</taxon>
        <taxon>Gammaproteobacteria</taxon>
        <taxon>Legionellales</taxon>
        <taxon>Legionellaceae</taxon>
        <taxon>Legionella</taxon>
    </lineage>
</organism>
<dbReference type="EMBL" id="FMVN01000002">
    <property type="protein sequence ID" value="SCX97265.1"/>
    <property type="molecule type" value="Genomic_DNA"/>
</dbReference>
<dbReference type="RefSeq" id="WP_045098234.1">
    <property type="nucleotide sequence ID" value="NZ_CP020614.1"/>
</dbReference>
<evidence type="ECO:0000256" key="3">
    <source>
        <dbReference type="ARBA" id="ARBA00022519"/>
    </source>
</evidence>
<dbReference type="STRING" id="451.B6N58_01550"/>
<evidence type="ECO:0000256" key="6">
    <source>
        <dbReference type="ARBA" id="ARBA00022989"/>
    </source>
</evidence>
<keyword evidence="14" id="KW-1185">Reference proteome</keyword>